<feature type="transmembrane region" description="Helical" evidence="1">
    <location>
        <begin position="12"/>
        <end position="30"/>
    </location>
</feature>
<evidence type="ECO:0000313" key="2">
    <source>
        <dbReference type="EMBL" id="KFE54337.1"/>
    </source>
</evidence>
<keyword evidence="1" id="KW-0472">Membrane</keyword>
<evidence type="ECO:0000256" key="1">
    <source>
        <dbReference type="SAM" id="Phobius"/>
    </source>
</evidence>
<dbReference type="SUPFAM" id="SSF54523">
    <property type="entry name" value="Pili subunits"/>
    <property type="match status" value="1"/>
</dbReference>
<dbReference type="PROSITE" id="PS00409">
    <property type="entry name" value="PROKAR_NTER_METHYL"/>
    <property type="match status" value="1"/>
</dbReference>
<gene>
    <name evidence="2" type="ORF">IV01_16400</name>
</gene>
<dbReference type="InterPro" id="IPR045584">
    <property type="entry name" value="Pilin-like"/>
</dbReference>
<dbReference type="InterPro" id="IPR012902">
    <property type="entry name" value="N_methyl_site"/>
</dbReference>
<dbReference type="Gene3D" id="3.55.40.10">
    <property type="entry name" value="minor pseudopilin epsh domain"/>
    <property type="match status" value="1"/>
</dbReference>
<keyword evidence="3" id="KW-1185">Reference proteome</keyword>
<protein>
    <submittedName>
        <fullName evidence="2">General secretion pathway protein GspH</fullName>
    </submittedName>
</protein>
<dbReference type="InterPro" id="IPR049875">
    <property type="entry name" value="TypeII_GspH"/>
</dbReference>
<dbReference type="NCBIfam" id="TIGR02532">
    <property type="entry name" value="IV_pilin_GFxxxE"/>
    <property type="match status" value="1"/>
</dbReference>
<comment type="caution">
    <text evidence="2">The sequence shown here is derived from an EMBL/GenBank/DDBJ whole genome shotgun (WGS) entry which is preliminary data.</text>
</comment>
<keyword evidence="1" id="KW-0812">Transmembrane</keyword>
<reference evidence="2 3" key="1">
    <citation type="submission" date="2014-07" db="EMBL/GenBank/DDBJ databases">
        <title>Draft Genome Sequences of Environmental Pseudomonas syringae strains.</title>
        <authorList>
            <person name="Baltrus D.A."/>
            <person name="Berge O."/>
            <person name="Morris C."/>
        </authorList>
    </citation>
    <scope>NUCLEOTIDE SEQUENCE [LARGE SCALE GENOMIC DNA]</scope>
    <source>
        <strain evidence="2 3">GAW0119</strain>
    </source>
</reference>
<keyword evidence="1" id="KW-1133">Transmembrane helix</keyword>
<dbReference type="Pfam" id="PF07963">
    <property type="entry name" value="N_methyl"/>
    <property type="match status" value="1"/>
</dbReference>
<dbReference type="PATRIC" id="fig|317.175.peg.3414"/>
<dbReference type="RefSeq" id="WP_032629701.1">
    <property type="nucleotide sequence ID" value="NZ_JPQU01000045.1"/>
</dbReference>
<organism evidence="2 3">
    <name type="scientific">Pseudomonas syringae</name>
    <dbReference type="NCBI Taxonomy" id="317"/>
    <lineage>
        <taxon>Bacteria</taxon>
        <taxon>Pseudomonadati</taxon>
        <taxon>Pseudomonadota</taxon>
        <taxon>Gammaproteobacteria</taxon>
        <taxon>Pseudomonadales</taxon>
        <taxon>Pseudomonadaceae</taxon>
        <taxon>Pseudomonas</taxon>
    </lineage>
</organism>
<dbReference type="OrthoDB" id="6973226at2"/>
<dbReference type="AlphaFoldDB" id="A0A085VFX4"/>
<dbReference type="GO" id="GO:0015628">
    <property type="term" value="P:protein secretion by the type II secretion system"/>
    <property type="evidence" value="ECO:0007669"/>
    <property type="project" value="InterPro"/>
</dbReference>
<dbReference type="EMBL" id="JPQU01000045">
    <property type="protein sequence ID" value="KFE54337.1"/>
    <property type="molecule type" value="Genomic_DNA"/>
</dbReference>
<name>A0A085VFX4_PSESX</name>
<dbReference type="GO" id="GO:0015627">
    <property type="term" value="C:type II protein secretion system complex"/>
    <property type="evidence" value="ECO:0007669"/>
    <property type="project" value="InterPro"/>
</dbReference>
<dbReference type="NCBIfam" id="TIGR01708">
    <property type="entry name" value="typeII_sec_gspH"/>
    <property type="match status" value="1"/>
</dbReference>
<accession>A0A085VFX4</accession>
<dbReference type="Proteomes" id="UP000028631">
    <property type="component" value="Unassembled WGS sequence"/>
</dbReference>
<evidence type="ECO:0000313" key="3">
    <source>
        <dbReference type="Proteomes" id="UP000028631"/>
    </source>
</evidence>
<proteinExistence type="predicted"/>
<sequence>MKHAQGFSLLEILVVLLIVGLFSAMSVAWLDSGQAPIQQALQQLAAEARIQAAQARHSGQVLGLRWNGKQPEFVRLQQDKDNLRWRVEPTRLKPWPVQLSTDWPVSVEPQVVFTPTGVARSAVVNWQWPQGHQRWEWRGDNSLTQVNLP</sequence>